<evidence type="ECO:0000313" key="1">
    <source>
        <dbReference type="EMBL" id="ADH43006.1"/>
    </source>
</evidence>
<protein>
    <submittedName>
        <fullName evidence="1">Uncharacterized protein</fullName>
    </submittedName>
</protein>
<dbReference type="EMBL" id="GU574704">
    <property type="protein sequence ID" value="ADH43006.1"/>
    <property type="molecule type" value="Genomic_DNA"/>
</dbReference>
<proteinExistence type="predicted"/>
<organism evidence="1">
    <name type="scientific">uncultured SAR11 cluster alpha proteobacterium H17925_45G17</name>
    <dbReference type="NCBI Taxonomy" id="715038"/>
    <lineage>
        <taxon>Bacteria</taxon>
        <taxon>Pseudomonadati</taxon>
        <taxon>Pseudomonadota</taxon>
        <taxon>Alphaproteobacteria</taxon>
        <taxon>Candidatus Pelagibacterales</taxon>
        <taxon>environmental samples</taxon>
    </lineage>
</organism>
<accession>E7CA22</accession>
<dbReference type="AlphaFoldDB" id="E7CA22"/>
<name>E7CA22_9PROT</name>
<reference evidence="1" key="1">
    <citation type="submission" date="2010-01" db="EMBL/GenBank/DDBJ databases">
        <title>Genome fragments of uncultured bacteria from the North Pacific Subtropical Gyre.</title>
        <authorList>
            <person name="Pham V.D."/>
            <person name="DeLong E.F."/>
        </authorList>
    </citation>
    <scope>NUCLEOTIDE SEQUENCE</scope>
</reference>
<sequence>MGIRLCMVSLVTHLKDAKGHLHVVGFELALSEVLSQRLAPV</sequence>